<name>A0A1Q9BYP5_SYMMI</name>
<keyword evidence="3" id="KW-1185">Reference proteome</keyword>
<accession>A0A1Q9BYP5</accession>
<dbReference type="AlphaFoldDB" id="A0A1Q9BYP5"/>
<feature type="region of interest" description="Disordered" evidence="1">
    <location>
        <begin position="1"/>
        <end position="78"/>
    </location>
</feature>
<proteinExistence type="predicted"/>
<protein>
    <submittedName>
        <fullName evidence="2">Uncharacterized protein</fullName>
    </submittedName>
</protein>
<dbReference type="Proteomes" id="UP000186817">
    <property type="component" value="Unassembled WGS sequence"/>
</dbReference>
<organism evidence="2 3">
    <name type="scientific">Symbiodinium microadriaticum</name>
    <name type="common">Dinoflagellate</name>
    <name type="synonym">Zooxanthella microadriatica</name>
    <dbReference type="NCBI Taxonomy" id="2951"/>
    <lineage>
        <taxon>Eukaryota</taxon>
        <taxon>Sar</taxon>
        <taxon>Alveolata</taxon>
        <taxon>Dinophyceae</taxon>
        <taxon>Suessiales</taxon>
        <taxon>Symbiodiniaceae</taxon>
        <taxon>Symbiodinium</taxon>
    </lineage>
</organism>
<evidence type="ECO:0000313" key="3">
    <source>
        <dbReference type="Proteomes" id="UP000186817"/>
    </source>
</evidence>
<dbReference type="EMBL" id="LSRX01002273">
    <property type="protein sequence ID" value="OLP75797.1"/>
    <property type="molecule type" value="Genomic_DNA"/>
</dbReference>
<feature type="region of interest" description="Disordered" evidence="1">
    <location>
        <begin position="139"/>
        <end position="158"/>
    </location>
</feature>
<evidence type="ECO:0000256" key="1">
    <source>
        <dbReference type="SAM" id="MobiDB-lite"/>
    </source>
</evidence>
<feature type="compositionally biased region" description="Low complexity" evidence="1">
    <location>
        <begin position="61"/>
        <end position="70"/>
    </location>
</feature>
<evidence type="ECO:0000313" key="2">
    <source>
        <dbReference type="EMBL" id="OLP75797.1"/>
    </source>
</evidence>
<dbReference type="OrthoDB" id="412969at2759"/>
<reference evidence="2 3" key="1">
    <citation type="submission" date="2016-02" db="EMBL/GenBank/DDBJ databases">
        <title>Genome analysis of coral dinoflagellate symbionts highlights evolutionary adaptations to a symbiotic lifestyle.</title>
        <authorList>
            <person name="Aranda M."/>
            <person name="Li Y."/>
            <person name="Liew Y.J."/>
            <person name="Baumgarten S."/>
            <person name="Simakov O."/>
            <person name="Wilson M."/>
            <person name="Piel J."/>
            <person name="Ashoor H."/>
            <person name="Bougouffa S."/>
            <person name="Bajic V.B."/>
            <person name="Ryu T."/>
            <person name="Ravasi T."/>
            <person name="Bayer T."/>
            <person name="Micklem G."/>
            <person name="Kim H."/>
            <person name="Bhak J."/>
            <person name="Lajeunesse T.C."/>
            <person name="Voolstra C.R."/>
        </authorList>
    </citation>
    <scope>NUCLEOTIDE SEQUENCE [LARGE SCALE GENOMIC DNA]</scope>
    <source>
        <strain evidence="2 3">CCMP2467</strain>
    </source>
</reference>
<gene>
    <name evidence="2" type="ORF">AK812_SmicGene44353</name>
</gene>
<comment type="caution">
    <text evidence="2">The sequence shown here is derived from an EMBL/GenBank/DDBJ whole genome shotgun (WGS) entry which is preliminary data.</text>
</comment>
<sequence length="305" mass="31747">MRATWVKRPPPPAPKETTQDALAQLSARRAGPPSRRTLGAPPLPPVPRAPAAVRIMEGEDPSSGPGPASPGAGGIQGEPVETLKQSESPLQAFLELASYLGSSPRLLDAVLVANLLIGDPDGLIMALGAHLLISAGGTAPRSLRGTSSKGASKPLQKASEKAASVLKNILGKRTGLNPKDISANSVTGGMAGCLVRLLDEGLYNNITPACRSAISIKDLSADITEAEKVIETWTVAKLMKPDLTESLKSGLLTKDGGSYKLNWDHHGKKEERKIAISEQASLKEDGGAVVLAGPDGNEAEDELET</sequence>